<evidence type="ECO:0000256" key="4">
    <source>
        <dbReference type="ARBA" id="ARBA00011062"/>
    </source>
</evidence>
<dbReference type="InterPro" id="IPR036523">
    <property type="entry name" value="SurE-like_sf"/>
</dbReference>
<comment type="similarity">
    <text evidence="4 9">Belongs to the SurE nucleotidase family.</text>
</comment>
<evidence type="ECO:0000259" key="10">
    <source>
        <dbReference type="Pfam" id="PF01975"/>
    </source>
</evidence>
<dbReference type="GO" id="GO:0046872">
    <property type="term" value="F:metal ion binding"/>
    <property type="evidence" value="ECO:0007669"/>
    <property type="project" value="UniProtKB-UniRule"/>
</dbReference>
<evidence type="ECO:0000256" key="6">
    <source>
        <dbReference type="ARBA" id="ARBA00022723"/>
    </source>
</evidence>
<dbReference type="RefSeq" id="WP_230866795.1">
    <property type="nucleotide sequence ID" value="NZ_CP046640.1"/>
</dbReference>
<dbReference type="KEGG" id="ifn:GM661_10405"/>
<comment type="cofactor">
    <cofactor evidence="9">
        <name>a divalent metal cation</name>
        <dbReference type="ChEBI" id="CHEBI:60240"/>
    </cofactor>
    <text evidence="9">Binds 1 divalent metal cation per subunit.</text>
</comment>
<dbReference type="NCBIfam" id="NF001492">
    <property type="entry name" value="PRK00346.2-2"/>
    <property type="match status" value="1"/>
</dbReference>
<dbReference type="GO" id="GO:0000166">
    <property type="term" value="F:nucleotide binding"/>
    <property type="evidence" value="ECO:0007669"/>
    <property type="project" value="UniProtKB-KW"/>
</dbReference>
<organism evidence="11 12">
    <name type="scientific">Iocasia fonsfrigidae</name>
    <dbReference type="NCBI Taxonomy" id="2682810"/>
    <lineage>
        <taxon>Bacteria</taxon>
        <taxon>Bacillati</taxon>
        <taxon>Bacillota</taxon>
        <taxon>Clostridia</taxon>
        <taxon>Halanaerobiales</taxon>
        <taxon>Halanaerobiaceae</taxon>
        <taxon>Iocasia</taxon>
    </lineage>
</organism>
<evidence type="ECO:0000256" key="9">
    <source>
        <dbReference type="HAMAP-Rule" id="MF_00060"/>
    </source>
</evidence>
<dbReference type="NCBIfam" id="NF001490">
    <property type="entry name" value="PRK00346.1-4"/>
    <property type="match status" value="1"/>
</dbReference>
<dbReference type="SUPFAM" id="SSF64167">
    <property type="entry name" value="SurE-like"/>
    <property type="match status" value="1"/>
</dbReference>
<protein>
    <recommendedName>
        <fullName evidence="9">5'-nucleotidase SurE</fullName>
        <ecNumber evidence="9">3.1.3.5</ecNumber>
    </recommendedName>
    <alternativeName>
        <fullName evidence="9">Nucleoside 5'-monophosphate phosphohydrolase</fullName>
    </alternativeName>
</protein>
<comment type="subcellular location">
    <subcellularLocation>
        <location evidence="3 9">Cytoplasm</location>
    </subcellularLocation>
</comment>
<evidence type="ECO:0000313" key="11">
    <source>
        <dbReference type="EMBL" id="QTL98357.1"/>
    </source>
</evidence>
<proteinExistence type="inferred from homology"/>
<sequence length="251" mass="27881">MNILLTNDDGVYAEGIRALARALIRSGHNVIITAPDRERSAAGHSITISNPLRVKEVELEIEGLKAYKINGTPADCVKLGVEKLIDFRPDFIISGINDGSNLGYDVLYSGTVSAAMEAWMIGYKAIAVSLASSSTRNFAYPARFIEELVSEKLYKTNQAVLLNINFPALKENEIKGVKVAKLGKSQYEDKFEERIDPMGNSYFWLTGGSINCKKEEDTDIYLLNSNYITITPLKPILTDYNTIELLDNNIF</sequence>
<name>A0A8A7KHK5_9FIRM</name>
<dbReference type="PANTHER" id="PTHR30457:SF12">
    <property type="entry name" value="5'_3'-NUCLEOTIDASE SURE"/>
    <property type="match status" value="1"/>
</dbReference>
<evidence type="ECO:0000256" key="3">
    <source>
        <dbReference type="ARBA" id="ARBA00004496"/>
    </source>
</evidence>
<dbReference type="EC" id="3.1.3.5" evidence="9"/>
<evidence type="ECO:0000256" key="8">
    <source>
        <dbReference type="ARBA" id="ARBA00022801"/>
    </source>
</evidence>
<comment type="cofactor">
    <cofactor evidence="2">
        <name>Mg(2+)</name>
        <dbReference type="ChEBI" id="CHEBI:18420"/>
    </cofactor>
</comment>
<feature type="binding site" evidence="9">
    <location>
        <position position="40"/>
    </location>
    <ligand>
        <name>a divalent metal cation</name>
        <dbReference type="ChEBI" id="CHEBI:60240"/>
    </ligand>
</feature>
<evidence type="ECO:0000256" key="2">
    <source>
        <dbReference type="ARBA" id="ARBA00001946"/>
    </source>
</evidence>
<reference evidence="11" key="1">
    <citation type="submission" date="2019-12" db="EMBL/GenBank/DDBJ databases">
        <authorList>
            <person name="zhang j."/>
            <person name="sun C.M."/>
        </authorList>
    </citation>
    <scope>NUCLEOTIDE SEQUENCE</scope>
    <source>
        <strain evidence="11">NS-1</strain>
    </source>
</reference>
<feature type="binding site" evidence="9">
    <location>
        <position position="97"/>
    </location>
    <ligand>
        <name>a divalent metal cation</name>
        <dbReference type="ChEBI" id="CHEBI:60240"/>
    </ligand>
</feature>
<dbReference type="PANTHER" id="PTHR30457">
    <property type="entry name" value="5'-NUCLEOTIDASE SURE"/>
    <property type="match status" value="1"/>
</dbReference>
<evidence type="ECO:0000256" key="7">
    <source>
        <dbReference type="ARBA" id="ARBA00022741"/>
    </source>
</evidence>
<comment type="function">
    <text evidence="9">Nucleotidase that shows phosphatase activity on nucleoside 5'-monophosphates.</text>
</comment>
<keyword evidence="5 9" id="KW-0963">Cytoplasm</keyword>
<dbReference type="GO" id="GO:0008253">
    <property type="term" value="F:5'-nucleotidase activity"/>
    <property type="evidence" value="ECO:0007669"/>
    <property type="project" value="UniProtKB-UniRule"/>
</dbReference>
<keyword evidence="7 9" id="KW-0547">Nucleotide-binding</keyword>
<dbReference type="GO" id="GO:0004309">
    <property type="term" value="F:exopolyphosphatase activity"/>
    <property type="evidence" value="ECO:0007669"/>
    <property type="project" value="TreeGrafter"/>
</dbReference>
<feature type="binding site" evidence="9">
    <location>
        <position position="8"/>
    </location>
    <ligand>
        <name>a divalent metal cation</name>
        <dbReference type="ChEBI" id="CHEBI:60240"/>
    </ligand>
</feature>
<accession>A0A8A7KHK5</accession>
<keyword evidence="12" id="KW-1185">Reference proteome</keyword>
<dbReference type="AlphaFoldDB" id="A0A8A7KHK5"/>
<evidence type="ECO:0000256" key="5">
    <source>
        <dbReference type="ARBA" id="ARBA00022490"/>
    </source>
</evidence>
<gene>
    <name evidence="9 11" type="primary">surE</name>
    <name evidence="11" type="ORF">GM661_10405</name>
</gene>
<keyword evidence="6 9" id="KW-0479">Metal-binding</keyword>
<dbReference type="NCBIfam" id="TIGR00087">
    <property type="entry name" value="surE"/>
    <property type="match status" value="1"/>
</dbReference>
<dbReference type="Gene3D" id="3.40.1210.10">
    <property type="entry name" value="Survival protein SurE-like phosphatase/nucleotidase"/>
    <property type="match status" value="1"/>
</dbReference>
<evidence type="ECO:0000256" key="1">
    <source>
        <dbReference type="ARBA" id="ARBA00000815"/>
    </source>
</evidence>
<comment type="catalytic activity">
    <reaction evidence="1 9">
        <text>a ribonucleoside 5'-phosphate + H2O = a ribonucleoside + phosphate</text>
        <dbReference type="Rhea" id="RHEA:12484"/>
        <dbReference type="ChEBI" id="CHEBI:15377"/>
        <dbReference type="ChEBI" id="CHEBI:18254"/>
        <dbReference type="ChEBI" id="CHEBI:43474"/>
        <dbReference type="ChEBI" id="CHEBI:58043"/>
        <dbReference type="EC" id="3.1.3.5"/>
    </reaction>
</comment>
<dbReference type="GO" id="GO:0005737">
    <property type="term" value="C:cytoplasm"/>
    <property type="evidence" value="ECO:0007669"/>
    <property type="project" value="UniProtKB-SubCell"/>
</dbReference>
<dbReference type="GO" id="GO:0008254">
    <property type="term" value="F:3'-nucleotidase activity"/>
    <property type="evidence" value="ECO:0007669"/>
    <property type="project" value="TreeGrafter"/>
</dbReference>
<dbReference type="InterPro" id="IPR002828">
    <property type="entry name" value="SurE-like_Pase/nucleotidase"/>
</dbReference>
<dbReference type="InterPro" id="IPR030048">
    <property type="entry name" value="SurE"/>
</dbReference>
<dbReference type="Pfam" id="PF01975">
    <property type="entry name" value="SurE"/>
    <property type="match status" value="1"/>
</dbReference>
<evidence type="ECO:0000313" key="12">
    <source>
        <dbReference type="Proteomes" id="UP000665020"/>
    </source>
</evidence>
<dbReference type="Proteomes" id="UP000665020">
    <property type="component" value="Chromosome"/>
</dbReference>
<feature type="domain" description="Survival protein SurE-like phosphatase/nucleotidase" evidence="10">
    <location>
        <begin position="3"/>
        <end position="188"/>
    </location>
</feature>
<dbReference type="HAMAP" id="MF_00060">
    <property type="entry name" value="SurE"/>
    <property type="match status" value="1"/>
</dbReference>
<dbReference type="FunFam" id="3.40.1210.10:FF:000001">
    <property type="entry name" value="5'/3'-nucleotidase SurE"/>
    <property type="match status" value="1"/>
</dbReference>
<dbReference type="EMBL" id="CP046640">
    <property type="protein sequence ID" value="QTL98357.1"/>
    <property type="molecule type" value="Genomic_DNA"/>
</dbReference>
<keyword evidence="8 9" id="KW-0378">Hydrolase</keyword>
<feature type="binding site" evidence="9">
    <location>
        <position position="9"/>
    </location>
    <ligand>
        <name>a divalent metal cation</name>
        <dbReference type="ChEBI" id="CHEBI:60240"/>
    </ligand>
</feature>